<sequence length="348" mass="38200">MKNRFIQILVVVFLFSIIPFISSNKVSASTSDEIATYAKKFYGTPYKFGGTTPAGFDCSGYIRYVFNNANISLPRTSVDQFRVGTAISKDKLQPGDLVFFANTYKKGISHTGVYLGNDEFISAKSGGVLKANLKTNPYWAPKYAGAKRVANVSVAHNPETEEAAQSMSDKFKDLSLEHPAYNAIITLNEMSVINGYTDATFKPEIPITRGHAAAMLNRVLKLEATTKVTFKDVSPDYAFLDDIVALNEAGILQGYATEEFGVNDKLTLSQLAVVVDRAFGLQEEMDKNEQQAAQTYKDVPSSHWASEAIHALKTLDQTKVFQTTNFNPGNEASRAEFSAAIFTAISKN</sequence>
<dbReference type="EMBL" id="JBHUGI010000006">
    <property type="protein sequence ID" value="MFD1927114.1"/>
    <property type="molecule type" value="Genomic_DNA"/>
</dbReference>
<evidence type="ECO:0000259" key="5">
    <source>
        <dbReference type="PROSITE" id="PS51272"/>
    </source>
</evidence>
<reference evidence="8" key="1">
    <citation type="journal article" date="2019" name="Int. J. Syst. Evol. Microbiol.">
        <title>The Global Catalogue of Microorganisms (GCM) 10K type strain sequencing project: providing services to taxonomists for standard genome sequencing and annotation.</title>
        <authorList>
            <consortium name="The Broad Institute Genomics Platform"/>
            <consortium name="The Broad Institute Genome Sequencing Center for Infectious Disease"/>
            <person name="Wu L."/>
            <person name="Ma J."/>
        </authorList>
    </citation>
    <scope>NUCLEOTIDE SEQUENCE [LARGE SCALE GENOMIC DNA]</scope>
    <source>
        <strain evidence="8">CGMCC 4.7177</strain>
    </source>
</reference>
<evidence type="ECO:0000256" key="2">
    <source>
        <dbReference type="ARBA" id="ARBA00022670"/>
    </source>
</evidence>
<feature type="domain" description="SLH" evidence="5">
    <location>
        <begin position="167"/>
        <end position="230"/>
    </location>
</feature>
<dbReference type="PROSITE" id="PS51935">
    <property type="entry name" value="NLPC_P60"/>
    <property type="match status" value="1"/>
</dbReference>
<evidence type="ECO:0000256" key="4">
    <source>
        <dbReference type="ARBA" id="ARBA00022807"/>
    </source>
</evidence>
<dbReference type="InterPro" id="IPR038765">
    <property type="entry name" value="Papain-like_cys_pep_sf"/>
</dbReference>
<evidence type="ECO:0000313" key="7">
    <source>
        <dbReference type="EMBL" id="MFD1927114.1"/>
    </source>
</evidence>
<gene>
    <name evidence="7" type="ORF">ACFSFY_03445</name>
</gene>
<proteinExistence type="inferred from homology"/>
<dbReference type="InterPro" id="IPR000064">
    <property type="entry name" value="NLP_P60_dom"/>
</dbReference>
<dbReference type="PANTHER" id="PTHR47053:SF1">
    <property type="entry name" value="MUREIN DD-ENDOPEPTIDASE MEPH-RELATED"/>
    <property type="match status" value="1"/>
</dbReference>
<dbReference type="InterPro" id="IPR051202">
    <property type="entry name" value="Peptidase_C40"/>
</dbReference>
<keyword evidence="8" id="KW-1185">Reference proteome</keyword>
<dbReference type="InterPro" id="IPR001119">
    <property type="entry name" value="SLH_dom"/>
</dbReference>
<name>A0ABW4SCL8_9BACL</name>
<comment type="caution">
    <text evidence="7">The sequence shown here is derived from an EMBL/GenBank/DDBJ whole genome shotgun (WGS) entry which is preliminary data.</text>
</comment>
<dbReference type="SUPFAM" id="SSF54001">
    <property type="entry name" value="Cysteine proteinases"/>
    <property type="match status" value="1"/>
</dbReference>
<feature type="domain" description="SLH" evidence="5">
    <location>
        <begin position="231"/>
        <end position="289"/>
    </location>
</feature>
<organism evidence="7 8">
    <name type="scientific">Sporosarcina siberiensis</name>
    <dbReference type="NCBI Taxonomy" id="1365606"/>
    <lineage>
        <taxon>Bacteria</taxon>
        <taxon>Bacillati</taxon>
        <taxon>Bacillota</taxon>
        <taxon>Bacilli</taxon>
        <taxon>Bacillales</taxon>
        <taxon>Caryophanaceae</taxon>
        <taxon>Sporosarcina</taxon>
    </lineage>
</organism>
<dbReference type="PROSITE" id="PS51272">
    <property type="entry name" value="SLH"/>
    <property type="match status" value="3"/>
</dbReference>
<protein>
    <submittedName>
        <fullName evidence="7">NlpC/P60 family protein</fullName>
    </submittedName>
</protein>
<accession>A0ABW4SCL8</accession>
<keyword evidence="2" id="KW-0645">Protease</keyword>
<keyword evidence="3" id="KW-0378">Hydrolase</keyword>
<dbReference type="Pfam" id="PF00877">
    <property type="entry name" value="NLPC_P60"/>
    <property type="match status" value="1"/>
</dbReference>
<dbReference type="Proteomes" id="UP001597218">
    <property type="component" value="Unassembled WGS sequence"/>
</dbReference>
<dbReference type="Gene3D" id="3.90.1720.10">
    <property type="entry name" value="endopeptidase domain like (from Nostoc punctiforme)"/>
    <property type="match status" value="1"/>
</dbReference>
<evidence type="ECO:0000259" key="6">
    <source>
        <dbReference type="PROSITE" id="PS51935"/>
    </source>
</evidence>
<evidence type="ECO:0000313" key="8">
    <source>
        <dbReference type="Proteomes" id="UP001597218"/>
    </source>
</evidence>
<dbReference type="Pfam" id="PF00395">
    <property type="entry name" value="SLH"/>
    <property type="match status" value="3"/>
</dbReference>
<dbReference type="PANTHER" id="PTHR47053">
    <property type="entry name" value="MUREIN DD-ENDOPEPTIDASE MEPH-RELATED"/>
    <property type="match status" value="1"/>
</dbReference>
<dbReference type="RefSeq" id="WP_381535769.1">
    <property type="nucleotide sequence ID" value="NZ_JBHUGI010000006.1"/>
</dbReference>
<feature type="domain" description="SLH" evidence="5">
    <location>
        <begin position="292"/>
        <end position="348"/>
    </location>
</feature>
<evidence type="ECO:0000256" key="3">
    <source>
        <dbReference type="ARBA" id="ARBA00022801"/>
    </source>
</evidence>
<evidence type="ECO:0000256" key="1">
    <source>
        <dbReference type="ARBA" id="ARBA00007074"/>
    </source>
</evidence>
<keyword evidence="4" id="KW-0788">Thiol protease</keyword>
<feature type="domain" description="NlpC/P60" evidence="6">
    <location>
        <begin position="28"/>
        <end position="150"/>
    </location>
</feature>
<comment type="similarity">
    <text evidence="1">Belongs to the peptidase C40 family.</text>
</comment>